<dbReference type="GeneID" id="115924200"/>
<keyword evidence="1" id="KW-0732">Signal</keyword>
<evidence type="ECO:0000256" key="1">
    <source>
        <dbReference type="SAM" id="SignalP"/>
    </source>
</evidence>
<name>A0A7M7NV38_STRPU</name>
<reference evidence="3" key="1">
    <citation type="submission" date="2015-02" db="EMBL/GenBank/DDBJ databases">
        <title>Genome sequencing for Strongylocentrotus purpuratus.</title>
        <authorList>
            <person name="Murali S."/>
            <person name="Liu Y."/>
            <person name="Vee V."/>
            <person name="English A."/>
            <person name="Wang M."/>
            <person name="Skinner E."/>
            <person name="Han Y."/>
            <person name="Muzny D.M."/>
            <person name="Worley K.C."/>
            <person name="Gibbs R.A."/>
        </authorList>
    </citation>
    <scope>NUCLEOTIDE SEQUENCE</scope>
</reference>
<accession>A0A7M7NV38</accession>
<dbReference type="KEGG" id="spu:115924200"/>
<feature type="signal peptide" evidence="1">
    <location>
        <begin position="1"/>
        <end position="23"/>
    </location>
</feature>
<feature type="chain" id="PRO_5029805997" evidence="1">
    <location>
        <begin position="24"/>
        <end position="178"/>
    </location>
</feature>
<evidence type="ECO:0000313" key="2">
    <source>
        <dbReference type="EnsemblMetazoa" id="XP_030841958"/>
    </source>
</evidence>
<dbReference type="AlphaFoldDB" id="A0A7M7NV38"/>
<dbReference type="InParanoid" id="A0A7M7NV38"/>
<sequence>MYVNTKLTLMALFLLQFAYLTQTRHIVSRSTDEDCTAKNVTKNAAACFLSKDFTDRLDGLKISVELEHNLELNHVATIEESGSFFRWQGAWNPCPSSKWAISYLLAEAVKGTTQFKEDYLNVLGRTSIGTSTEKMNVLIISVKSLLSELKCEIKSMLENCPLLSGYPESDISMVSLIS</sequence>
<dbReference type="RefSeq" id="XP_030841958.1">
    <property type="nucleotide sequence ID" value="XM_030986098.1"/>
</dbReference>
<keyword evidence="3" id="KW-1185">Reference proteome</keyword>
<proteinExistence type="predicted"/>
<protein>
    <submittedName>
        <fullName evidence="2">Uncharacterized protein</fullName>
    </submittedName>
</protein>
<reference evidence="2" key="2">
    <citation type="submission" date="2021-01" db="UniProtKB">
        <authorList>
            <consortium name="EnsemblMetazoa"/>
        </authorList>
    </citation>
    <scope>IDENTIFICATION</scope>
</reference>
<organism evidence="2 3">
    <name type="scientific">Strongylocentrotus purpuratus</name>
    <name type="common">Purple sea urchin</name>
    <dbReference type="NCBI Taxonomy" id="7668"/>
    <lineage>
        <taxon>Eukaryota</taxon>
        <taxon>Metazoa</taxon>
        <taxon>Echinodermata</taxon>
        <taxon>Eleutherozoa</taxon>
        <taxon>Echinozoa</taxon>
        <taxon>Echinoidea</taxon>
        <taxon>Euechinoidea</taxon>
        <taxon>Echinacea</taxon>
        <taxon>Camarodonta</taxon>
        <taxon>Echinidea</taxon>
        <taxon>Strongylocentrotidae</taxon>
        <taxon>Strongylocentrotus</taxon>
    </lineage>
</organism>
<dbReference type="Proteomes" id="UP000007110">
    <property type="component" value="Unassembled WGS sequence"/>
</dbReference>
<evidence type="ECO:0000313" key="3">
    <source>
        <dbReference type="Proteomes" id="UP000007110"/>
    </source>
</evidence>
<dbReference type="EnsemblMetazoa" id="XM_030986098">
    <property type="protein sequence ID" value="XP_030841958"/>
    <property type="gene ID" value="LOC115924200"/>
</dbReference>